<proteinExistence type="inferred from homology"/>
<gene>
    <name evidence="3" type="ORF">A6M21_15515</name>
</gene>
<dbReference type="EMBL" id="LYVF01000193">
    <property type="protein sequence ID" value="OAT79546.1"/>
    <property type="molecule type" value="Genomic_DNA"/>
</dbReference>
<evidence type="ECO:0000313" key="4">
    <source>
        <dbReference type="Proteomes" id="UP000078532"/>
    </source>
</evidence>
<dbReference type="SUPFAM" id="SSF143243">
    <property type="entry name" value="Nqo5-like"/>
    <property type="match status" value="1"/>
</dbReference>
<comment type="similarity">
    <text evidence="1">Belongs to the complex I 30 kDa subunit family.</text>
</comment>
<protein>
    <submittedName>
        <fullName evidence="3">NADH dehydrogenase</fullName>
    </submittedName>
</protein>
<sequence length="143" mass="15957">MLEPLKEKFPGVEVSGTGVLLVPAADLPAVAQELRDNPDYGFNMLTNLTAVDYNDHFIAVYNLVSLTHGHNLMLKVKLADRTAPAVPSLCPVWHAADWQEREAYDLLGINYTGCPGHPTRILLDDCFEGHPLRKDYQWEGGRE</sequence>
<keyword evidence="4" id="KW-1185">Reference proteome</keyword>
<dbReference type="InterPro" id="IPR037232">
    <property type="entry name" value="NADH_quin_OxRdtase_su_C/D-like"/>
</dbReference>
<dbReference type="Gene3D" id="3.30.460.80">
    <property type="entry name" value="NADH:ubiquinone oxidoreductase, 30kDa subunit"/>
    <property type="match status" value="1"/>
</dbReference>
<dbReference type="GO" id="GO:0008137">
    <property type="term" value="F:NADH dehydrogenase (ubiquinone) activity"/>
    <property type="evidence" value="ECO:0007669"/>
    <property type="project" value="InterPro"/>
</dbReference>
<accession>A0A1B7LB64</accession>
<dbReference type="PANTHER" id="PTHR10884:SF14">
    <property type="entry name" value="NADH DEHYDROGENASE [UBIQUINONE] IRON-SULFUR PROTEIN 3, MITOCHONDRIAL"/>
    <property type="match status" value="1"/>
</dbReference>
<dbReference type="InterPro" id="IPR001268">
    <property type="entry name" value="NADH_UbQ_OxRdtase_30kDa_su"/>
</dbReference>
<dbReference type="Proteomes" id="UP000078532">
    <property type="component" value="Unassembled WGS sequence"/>
</dbReference>
<dbReference type="Pfam" id="PF00329">
    <property type="entry name" value="Complex1_30kDa"/>
    <property type="match status" value="1"/>
</dbReference>
<evidence type="ECO:0000313" key="3">
    <source>
        <dbReference type="EMBL" id="OAT79546.1"/>
    </source>
</evidence>
<evidence type="ECO:0000256" key="1">
    <source>
        <dbReference type="ARBA" id="ARBA00007569"/>
    </source>
</evidence>
<evidence type="ECO:0000259" key="2">
    <source>
        <dbReference type="Pfam" id="PF00329"/>
    </source>
</evidence>
<comment type="caution">
    <text evidence="3">The sequence shown here is derived from an EMBL/GenBank/DDBJ whole genome shotgun (WGS) entry which is preliminary data.</text>
</comment>
<dbReference type="AlphaFoldDB" id="A0A1B7LB64"/>
<dbReference type="STRING" id="1838280.A6M21_15515"/>
<organism evidence="3 4">
    <name type="scientific">Desulfotomaculum copahuensis</name>
    <dbReference type="NCBI Taxonomy" id="1838280"/>
    <lineage>
        <taxon>Bacteria</taxon>
        <taxon>Bacillati</taxon>
        <taxon>Bacillota</taxon>
        <taxon>Clostridia</taxon>
        <taxon>Eubacteriales</taxon>
        <taxon>Desulfotomaculaceae</taxon>
        <taxon>Desulfotomaculum</taxon>
    </lineage>
</organism>
<name>A0A1B7LB64_9FIRM</name>
<dbReference type="OrthoDB" id="9803286at2"/>
<dbReference type="PANTHER" id="PTHR10884">
    <property type="entry name" value="NADH DEHYDROGENASE UBIQUINONE IRON-SULFUR PROTEIN 3"/>
    <property type="match status" value="1"/>
</dbReference>
<feature type="domain" description="NADH:ubiquinone oxidoreductase 30kDa subunit" evidence="2">
    <location>
        <begin position="21"/>
        <end position="140"/>
    </location>
</feature>
<reference evidence="3 4" key="1">
    <citation type="submission" date="2016-04" db="EMBL/GenBank/DDBJ databases">
        <authorList>
            <person name="Evans L.H."/>
            <person name="Alamgir A."/>
            <person name="Owens N."/>
            <person name="Weber N.D."/>
            <person name="Virtaneva K."/>
            <person name="Barbian K."/>
            <person name="Babar A."/>
            <person name="Rosenke K."/>
        </authorList>
    </citation>
    <scope>NUCLEOTIDE SEQUENCE [LARGE SCALE GENOMIC DNA]</scope>
    <source>
        <strain evidence="3 4">LMa1</strain>
    </source>
</reference>